<dbReference type="Proteomes" id="UP000292082">
    <property type="component" value="Unassembled WGS sequence"/>
</dbReference>
<sequence>MRLLDTVTGQFVEVSDPAAVEYAILSHTWDPKGEQSYQELKAIQECYRPGSEKTRRACAVARAHGHRLIWIDASCVDRTSSAELSEAINSMFRWYRDASVCYAYLADDPRAVNSAFRHSRWFKRGWTLQELIAPRVVVFLSLDWRFLGTKASLSRVVEAVTGIDRPVLLHRMRLDEVSVARRMSWAAERRTTRAEDEAYSLLGIFDVNMPTLYGEGRRAFVRLQEEIMKRIPDQSLFTW</sequence>
<organism evidence="3 4">
    <name type="scientific">Dichomitus squalens</name>
    <dbReference type="NCBI Taxonomy" id="114155"/>
    <lineage>
        <taxon>Eukaryota</taxon>
        <taxon>Fungi</taxon>
        <taxon>Dikarya</taxon>
        <taxon>Basidiomycota</taxon>
        <taxon>Agaricomycotina</taxon>
        <taxon>Agaricomycetes</taxon>
        <taxon>Polyporales</taxon>
        <taxon>Polyporaceae</taxon>
        <taxon>Dichomitus</taxon>
    </lineage>
</organism>
<reference evidence="3 4" key="1">
    <citation type="submission" date="2019-01" db="EMBL/GenBank/DDBJ databases">
        <title>Draft genome sequences of three monokaryotic isolates of the white-rot basidiomycete fungus Dichomitus squalens.</title>
        <authorList>
            <consortium name="DOE Joint Genome Institute"/>
            <person name="Lopez S.C."/>
            <person name="Andreopoulos B."/>
            <person name="Pangilinan J."/>
            <person name="Lipzen A."/>
            <person name="Riley R."/>
            <person name="Ahrendt S."/>
            <person name="Ng V."/>
            <person name="Barry K."/>
            <person name="Daum C."/>
            <person name="Grigoriev I.V."/>
            <person name="Hilden K.S."/>
            <person name="Makela M.R."/>
            <person name="de Vries R.P."/>
        </authorList>
    </citation>
    <scope>NUCLEOTIDE SEQUENCE [LARGE SCALE GENOMIC DNA]</scope>
    <source>
        <strain evidence="3 4">CBS 464.89</strain>
    </source>
</reference>
<dbReference type="InterPro" id="IPR058525">
    <property type="entry name" value="DUF8212"/>
</dbReference>
<gene>
    <name evidence="3" type="ORF">BD310DRAFT_777771</name>
</gene>
<protein>
    <submittedName>
        <fullName evidence="3">Heterokaryon incompatibility protein-domain-containing protein</fullName>
    </submittedName>
</protein>
<accession>A0A4V2K7Z0</accession>
<dbReference type="PANTHER" id="PTHR10622">
    <property type="entry name" value="HET DOMAIN-CONTAINING PROTEIN"/>
    <property type="match status" value="1"/>
</dbReference>
<name>A0A4V2K7Z0_9APHY</name>
<evidence type="ECO:0000259" key="2">
    <source>
        <dbReference type="Pfam" id="PF26640"/>
    </source>
</evidence>
<keyword evidence="4" id="KW-1185">Reference proteome</keyword>
<dbReference type="EMBL" id="ML145131">
    <property type="protein sequence ID" value="TBU57928.1"/>
    <property type="molecule type" value="Genomic_DNA"/>
</dbReference>
<evidence type="ECO:0000259" key="1">
    <source>
        <dbReference type="Pfam" id="PF06985"/>
    </source>
</evidence>
<feature type="domain" description="Heterokaryon incompatibility" evidence="1">
    <location>
        <begin position="22"/>
        <end position="108"/>
    </location>
</feature>
<dbReference type="Pfam" id="PF26640">
    <property type="entry name" value="DUF8212"/>
    <property type="match status" value="1"/>
</dbReference>
<dbReference type="Pfam" id="PF06985">
    <property type="entry name" value="HET"/>
    <property type="match status" value="1"/>
</dbReference>
<dbReference type="AlphaFoldDB" id="A0A4V2K7Z0"/>
<evidence type="ECO:0000313" key="3">
    <source>
        <dbReference type="EMBL" id="TBU57928.1"/>
    </source>
</evidence>
<dbReference type="PANTHER" id="PTHR10622:SF10">
    <property type="entry name" value="HET DOMAIN-CONTAINING PROTEIN"/>
    <property type="match status" value="1"/>
</dbReference>
<evidence type="ECO:0000313" key="4">
    <source>
        <dbReference type="Proteomes" id="UP000292082"/>
    </source>
</evidence>
<feature type="domain" description="DUF8212" evidence="2">
    <location>
        <begin position="218"/>
        <end position="239"/>
    </location>
</feature>
<feature type="non-terminal residue" evidence="3">
    <location>
        <position position="239"/>
    </location>
</feature>
<dbReference type="InterPro" id="IPR010730">
    <property type="entry name" value="HET"/>
</dbReference>
<proteinExistence type="predicted"/>